<gene>
    <name evidence="1" type="ORF">FSB_LOCUS55413</name>
</gene>
<proteinExistence type="predicted"/>
<protein>
    <submittedName>
        <fullName evidence="1">Uncharacterized protein</fullName>
    </submittedName>
</protein>
<dbReference type="EMBL" id="OIVN01006196">
    <property type="protein sequence ID" value="SPD27531.1"/>
    <property type="molecule type" value="Genomic_DNA"/>
</dbReference>
<dbReference type="AlphaFoldDB" id="A0A2N9IU35"/>
<organism evidence="1">
    <name type="scientific">Fagus sylvatica</name>
    <name type="common">Beechnut</name>
    <dbReference type="NCBI Taxonomy" id="28930"/>
    <lineage>
        <taxon>Eukaryota</taxon>
        <taxon>Viridiplantae</taxon>
        <taxon>Streptophyta</taxon>
        <taxon>Embryophyta</taxon>
        <taxon>Tracheophyta</taxon>
        <taxon>Spermatophyta</taxon>
        <taxon>Magnoliopsida</taxon>
        <taxon>eudicotyledons</taxon>
        <taxon>Gunneridae</taxon>
        <taxon>Pentapetalae</taxon>
        <taxon>rosids</taxon>
        <taxon>fabids</taxon>
        <taxon>Fagales</taxon>
        <taxon>Fagaceae</taxon>
        <taxon>Fagus</taxon>
    </lineage>
</organism>
<evidence type="ECO:0000313" key="1">
    <source>
        <dbReference type="EMBL" id="SPD27531.1"/>
    </source>
</evidence>
<sequence length="207" mass="22507">MRDTTTMPNLRPLSNFAIAVDTKNCVEPSMTSNSNLKIWRFFLIDYSYTDPPTKAAKRSVLLGSHPATWLLKWLAQWRRWREGLGLGQSGEEASDAVAMAGGRVGIGGARVGLAAGPSGFVEGLVDAWSSDSLKLKASLSFFCLPLLFNRCLSSRSIPRGFSTTRFVLEFSCIALRSTRRWPFLEVKPTEFWFGGGVGGGGGGVCCS</sequence>
<name>A0A2N9IU35_FAGSY</name>
<accession>A0A2N9IU35</accession>
<reference evidence="1" key="1">
    <citation type="submission" date="2018-02" db="EMBL/GenBank/DDBJ databases">
        <authorList>
            <person name="Cohen D.B."/>
            <person name="Kent A.D."/>
        </authorList>
    </citation>
    <scope>NUCLEOTIDE SEQUENCE</scope>
</reference>